<organism evidence="2 3">
    <name type="scientific">Aspergillus ochraceoroseus IBT 24754</name>
    <dbReference type="NCBI Taxonomy" id="1392256"/>
    <lineage>
        <taxon>Eukaryota</taxon>
        <taxon>Fungi</taxon>
        <taxon>Dikarya</taxon>
        <taxon>Ascomycota</taxon>
        <taxon>Pezizomycotina</taxon>
        <taxon>Eurotiomycetes</taxon>
        <taxon>Eurotiomycetidae</taxon>
        <taxon>Eurotiales</taxon>
        <taxon>Aspergillaceae</taxon>
        <taxon>Aspergillus</taxon>
        <taxon>Aspergillus subgen. Nidulantes</taxon>
    </lineage>
</organism>
<feature type="chain" id="PRO_5015512094" evidence="1">
    <location>
        <begin position="33"/>
        <end position="239"/>
    </location>
</feature>
<reference evidence="2 3" key="1">
    <citation type="journal article" date="2018" name="Proc. Natl. Acad. Sci. U.S.A.">
        <title>Linking secondary metabolites to gene clusters through genome sequencing of six diverse Aspergillus species.</title>
        <authorList>
            <person name="Kaerboelling I."/>
            <person name="Vesth T.C."/>
            <person name="Frisvad J.C."/>
            <person name="Nybo J.L."/>
            <person name="Theobald S."/>
            <person name="Kuo A."/>
            <person name="Bowyer P."/>
            <person name="Matsuda Y."/>
            <person name="Mondo S."/>
            <person name="Lyhne E.K."/>
            <person name="Kogle M.E."/>
            <person name="Clum A."/>
            <person name="Lipzen A."/>
            <person name="Salamov A."/>
            <person name="Ngan C.Y."/>
            <person name="Daum C."/>
            <person name="Chiniquy J."/>
            <person name="Barry K."/>
            <person name="LaButti K."/>
            <person name="Haridas S."/>
            <person name="Simmons B.A."/>
            <person name="Magnuson J.K."/>
            <person name="Mortensen U.H."/>
            <person name="Larsen T.O."/>
            <person name="Grigoriev I.V."/>
            <person name="Baker S.E."/>
            <person name="Andersen M.R."/>
        </authorList>
    </citation>
    <scope>NUCLEOTIDE SEQUENCE [LARGE SCALE GENOMIC DNA]</scope>
    <source>
        <strain evidence="2 3">IBT 24754</strain>
    </source>
</reference>
<name>A0A2T5M097_9EURO</name>
<dbReference type="Proteomes" id="UP000244073">
    <property type="component" value="Unassembled WGS sequence"/>
</dbReference>
<sequence>MASPALLRVGFLCLVGLLCLLLVYQSFQVASSSHSRIHARDLEVSATAETWEDRNLTVSVASYRGLAARADLLNFETAVKKGSGLYCRCKAKWELSDDSDWATKSQLEDYWEKKPYKVDPASNVPTSAGWLKEALTGLNLPYQMSSGGDGKDGKLVGEIWFQSEDWTTELIANGKVTRTTHEATHGYYINVMSPQAGLIIAELNFSPAYMSGGQSPPLSKCWSAALSECNQHHHKAASP</sequence>
<evidence type="ECO:0000256" key="1">
    <source>
        <dbReference type="SAM" id="SignalP"/>
    </source>
</evidence>
<dbReference type="EMBL" id="MSFN02000003">
    <property type="protein sequence ID" value="PTU21962.1"/>
    <property type="molecule type" value="Genomic_DNA"/>
</dbReference>
<protein>
    <submittedName>
        <fullName evidence="2">Uncharacterized protein</fullName>
    </submittedName>
</protein>
<evidence type="ECO:0000313" key="2">
    <source>
        <dbReference type="EMBL" id="PTU21962.1"/>
    </source>
</evidence>
<dbReference type="RefSeq" id="XP_040753354.1">
    <property type="nucleotide sequence ID" value="XM_040899298.1"/>
</dbReference>
<comment type="caution">
    <text evidence="2">The sequence shown here is derived from an EMBL/GenBank/DDBJ whole genome shotgun (WGS) entry which is preliminary data.</text>
</comment>
<dbReference type="AlphaFoldDB" id="A0A2T5M097"/>
<gene>
    <name evidence="2" type="ORF">P175DRAFT_0523155</name>
</gene>
<evidence type="ECO:0000313" key="3">
    <source>
        <dbReference type="Proteomes" id="UP000244073"/>
    </source>
</evidence>
<proteinExistence type="predicted"/>
<dbReference type="VEuPathDB" id="FungiDB:P175DRAFT_0523155"/>
<feature type="signal peptide" evidence="1">
    <location>
        <begin position="1"/>
        <end position="32"/>
    </location>
</feature>
<accession>A0A2T5M097</accession>
<dbReference type="GeneID" id="63816180"/>
<keyword evidence="1" id="KW-0732">Signal</keyword>